<protein>
    <submittedName>
        <fullName evidence="8">Transcriptional regulator, AraC family</fullName>
    </submittedName>
</protein>
<dbReference type="SUPFAM" id="SSF46689">
    <property type="entry name" value="Homeodomain-like"/>
    <property type="match status" value="1"/>
</dbReference>
<dbReference type="InterPro" id="IPR002078">
    <property type="entry name" value="Sigma_54_int"/>
</dbReference>
<dbReference type="eggNOG" id="COG2207">
    <property type="taxonomic scope" value="Bacteria"/>
</dbReference>
<evidence type="ECO:0000313" key="9">
    <source>
        <dbReference type="Proteomes" id="UP000001062"/>
    </source>
</evidence>
<sequence>MDERNEDLYLKSNASKYEELLIRNDEYPLIGESMTMERLRNQVYFASNVRYPIFVTGEAGTEKRSVARKIHEIRNLPMDKFIFVPSTIHDVKAFKPFLEKSIELSRGGTLYLSEVDNLSAETKDYLMSVILEGGLDLLSGSSKTHLIISCSKPLISNGEQQFIAKLFGCSIPHLELNVAPLRERIEDLPAQIDHILDKVSAVKPIILNKSAMNLLLGYHWPENVAELQRVICVLASCYEDEVTVSDILSTGILTIENSNTDIVDSLLKNDLTPFENTHVALRKAIKHLAENFRDPLSLEDLSNVSFASPSHLSFLFRTHLKLSFKSLLVQLRVRFAKALIESSPQMKITDICLQSGFGDLSHFEKMFKRYVNNSPREYRRQLRLETDIYVSNYMKNA</sequence>
<dbReference type="PROSITE" id="PS50045">
    <property type="entry name" value="SIGMA54_INTERACT_4"/>
    <property type="match status" value="1"/>
</dbReference>
<dbReference type="Gene3D" id="1.10.8.60">
    <property type="match status" value="1"/>
</dbReference>
<name>F2JXL0_MARM1</name>
<dbReference type="PROSITE" id="PS00041">
    <property type="entry name" value="HTH_ARAC_FAMILY_1"/>
    <property type="match status" value="1"/>
</dbReference>
<dbReference type="STRING" id="717774.Marme_2679"/>
<dbReference type="GO" id="GO:0003700">
    <property type="term" value="F:DNA-binding transcription factor activity"/>
    <property type="evidence" value="ECO:0007669"/>
    <property type="project" value="InterPro"/>
</dbReference>
<dbReference type="InterPro" id="IPR058031">
    <property type="entry name" value="AAA_lid_NorR"/>
</dbReference>
<dbReference type="HOGENOM" id="CLU_042380_0_0_6"/>
<dbReference type="PROSITE" id="PS01124">
    <property type="entry name" value="HTH_ARAC_FAMILY_2"/>
    <property type="match status" value="1"/>
</dbReference>
<proteinExistence type="predicted"/>
<evidence type="ECO:0000256" key="1">
    <source>
        <dbReference type="ARBA" id="ARBA00022741"/>
    </source>
</evidence>
<evidence type="ECO:0000256" key="2">
    <source>
        <dbReference type="ARBA" id="ARBA00022840"/>
    </source>
</evidence>
<gene>
    <name evidence="8" type="ordered locus">Marme_2679</name>
</gene>
<reference evidence="8 9" key="1">
    <citation type="journal article" date="2012" name="Stand. Genomic Sci.">
        <title>Complete genome sequence of the melanogenic marine bacterium Marinomonas mediterranea type strain (MMB-1(T)).</title>
        <authorList>
            <person name="Lucas-Elio P."/>
            <person name="Goodwin L."/>
            <person name="Woyke T."/>
            <person name="Pitluck S."/>
            <person name="Nolan M."/>
            <person name="Kyrpides N.C."/>
            <person name="Detter J.C."/>
            <person name="Copeland A."/>
            <person name="Teshima H."/>
            <person name="Bruce D."/>
            <person name="Detter C."/>
            <person name="Tapia R."/>
            <person name="Han S."/>
            <person name="Land M.L."/>
            <person name="Ivanova N."/>
            <person name="Mikhailova N."/>
            <person name="Johnston A.W."/>
            <person name="Sanchez-Amat A."/>
        </authorList>
    </citation>
    <scope>NUCLEOTIDE SEQUENCE [LARGE SCALE GENOMIC DNA]</scope>
    <source>
        <strain evidence="9">ATCC 700492 / JCM 21426 / NBRC 103028 / MMB-1</strain>
    </source>
</reference>
<dbReference type="SMART" id="SM00342">
    <property type="entry name" value="HTH_ARAC"/>
    <property type="match status" value="1"/>
</dbReference>
<feature type="domain" description="HTH araC/xylS-type" evidence="6">
    <location>
        <begin position="282"/>
        <end position="381"/>
    </location>
</feature>
<keyword evidence="3" id="KW-0805">Transcription regulation</keyword>
<dbReference type="EMBL" id="CP002583">
    <property type="protein sequence ID" value="ADZ91910.1"/>
    <property type="molecule type" value="Genomic_DNA"/>
</dbReference>
<dbReference type="PRINTS" id="PR00032">
    <property type="entry name" value="HTHARAC"/>
</dbReference>
<dbReference type="Pfam" id="PF14532">
    <property type="entry name" value="Sigma54_activ_2"/>
    <property type="match status" value="1"/>
</dbReference>
<keyword evidence="4" id="KW-0238">DNA-binding</keyword>
<dbReference type="InterPro" id="IPR009057">
    <property type="entry name" value="Homeodomain-like_sf"/>
</dbReference>
<accession>F2JXL0</accession>
<dbReference type="AlphaFoldDB" id="F2JXL0"/>
<evidence type="ECO:0000313" key="8">
    <source>
        <dbReference type="EMBL" id="ADZ91910.1"/>
    </source>
</evidence>
<dbReference type="SUPFAM" id="SSF52540">
    <property type="entry name" value="P-loop containing nucleoside triphosphate hydrolases"/>
    <property type="match status" value="1"/>
</dbReference>
<evidence type="ECO:0000259" key="7">
    <source>
        <dbReference type="PROSITE" id="PS50045"/>
    </source>
</evidence>
<dbReference type="Gene3D" id="3.40.50.300">
    <property type="entry name" value="P-loop containing nucleotide triphosphate hydrolases"/>
    <property type="match status" value="1"/>
</dbReference>
<dbReference type="Gene3D" id="1.10.10.60">
    <property type="entry name" value="Homeodomain-like"/>
    <property type="match status" value="2"/>
</dbReference>
<keyword evidence="2" id="KW-0067">ATP-binding</keyword>
<feature type="domain" description="Sigma-54 factor interaction" evidence="7">
    <location>
        <begin position="29"/>
        <end position="236"/>
    </location>
</feature>
<dbReference type="KEGG" id="mme:Marme_2679"/>
<dbReference type="InterPro" id="IPR020449">
    <property type="entry name" value="Tscrpt_reg_AraC-type_HTH"/>
</dbReference>
<keyword evidence="5" id="KW-0804">Transcription</keyword>
<evidence type="ECO:0000259" key="6">
    <source>
        <dbReference type="PROSITE" id="PS01124"/>
    </source>
</evidence>
<evidence type="ECO:0000256" key="5">
    <source>
        <dbReference type="ARBA" id="ARBA00023163"/>
    </source>
</evidence>
<keyword evidence="9" id="KW-1185">Reference proteome</keyword>
<dbReference type="OrthoDB" id="7349394at2"/>
<dbReference type="RefSeq" id="WP_013661813.1">
    <property type="nucleotide sequence ID" value="NC_015276.1"/>
</dbReference>
<evidence type="ECO:0000256" key="3">
    <source>
        <dbReference type="ARBA" id="ARBA00023015"/>
    </source>
</evidence>
<dbReference type="InterPro" id="IPR027417">
    <property type="entry name" value="P-loop_NTPase"/>
</dbReference>
<dbReference type="InterPro" id="IPR018062">
    <property type="entry name" value="HTH_AraC-typ_CS"/>
</dbReference>
<dbReference type="eggNOG" id="COG2204">
    <property type="taxonomic scope" value="Bacteria"/>
</dbReference>
<dbReference type="PANTHER" id="PTHR43280:SF27">
    <property type="entry name" value="TRANSCRIPTIONAL REGULATOR MTLR"/>
    <property type="match status" value="1"/>
</dbReference>
<organism evidence="8 9">
    <name type="scientific">Marinomonas mediterranea (strain ATCC 700492 / JCM 21426 / NBRC 103028 / MMB-1)</name>
    <dbReference type="NCBI Taxonomy" id="717774"/>
    <lineage>
        <taxon>Bacteria</taxon>
        <taxon>Pseudomonadati</taxon>
        <taxon>Pseudomonadota</taxon>
        <taxon>Gammaproteobacteria</taxon>
        <taxon>Oceanospirillales</taxon>
        <taxon>Oceanospirillaceae</taxon>
        <taxon>Marinomonas</taxon>
    </lineage>
</organism>
<dbReference type="GO" id="GO:0005524">
    <property type="term" value="F:ATP binding"/>
    <property type="evidence" value="ECO:0007669"/>
    <property type="project" value="InterPro"/>
</dbReference>
<dbReference type="GO" id="GO:0043565">
    <property type="term" value="F:sequence-specific DNA binding"/>
    <property type="evidence" value="ECO:0007669"/>
    <property type="project" value="InterPro"/>
</dbReference>
<evidence type="ECO:0000256" key="4">
    <source>
        <dbReference type="ARBA" id="ARBA00023125"/>
    </source>
</evidence>
<keyword evidence="1" id="KW-0547">Nucleotide-binding</keyword>
<dbReference type="PANTHER" id="PTHR43280">
    <property type="entry name" value="ARAC-FAMILY TRANSCRIPTIONAL REGULATOR"/>
    <property type="match status" value="1"/>
</dbReference>
<dbReference type="Pfam" id="PF12833">
    <property type="entry name" value="HTH_18"/>
    <property type="match status" value="1"/>
</dbReference>
<dbReference type="Proteomes" id="UP000001062">
    <property type="component" value="Chromosome"/>
</dbReference>
<dbReference type="Pfam" id="PF25601">
    <property type="entry name" value="AAA_lid_14"/>
    <property type="match status" value="1"/>
</dbReference>
<dbReference type="PATRIC" id="fig|717774.3.peg.2765"/>
<dbReference type="InterPro" id="IPR018060">
    <property type="entry name" value="HTH_AraC"/>
</dbReference>